<keyword evidence="3" id="KW-1185">Reference proteome</keyword>
<dbReference type="EMBL" id="ABEU02000001">
    <property type="status" value="NOT_ANNOTATED_CDS"/>
    <property type="molecule type" value="Genomic_DNA"/>
</dbReference>
<dbReference type="OMA" id="RWHGSKL"/>
<protein>
    <recommendedName>
        <fullName evidence="4">PGR5-like protein 1A, chloroplastic</fullName>
    </recommendedName>
</protein>
<evidence type="ECO:0000256" key="1">
    <source>
        <dbReference type="SAM" id="Phobius"/>
    </source>
</evidence>
<dbReference type="PANTHER" id="PTHR31032">
    <property type="entry name" value="PGR5-LIKE PROTEIN 1B, CHLOROPLASTIC"/>
    <property type="match status" value="1"/>
</dbReference>
<dbReference type="Proteomes" id="UP000006727">
    <property type="component" value="Chromosome 1"/>
</dbReference>
<dbReference type="FunCoup" id="A0A7I3ZQV1">
    <property type="interactions" value="233"/>
</dbReference>
<sequence>MAGGLHLFTATNRAWGKWNSEVGGCRNDARLMPVWGLARLDGGEKLGLQGVFGPGGRESNRRRIRAKTIVARCGDGYCRRLRMRWFKGRREDHSSGVGHKGLQFSVASMAGSCSDAPSCIFVGPIETAEKTRLEALYQQARDSYYSGQPLVVDDMFDKVELQLRWHGSKLVLKYPRCSLRRFTAYADAEVDPSQMRALATVWSLLLAVGLGVAVGLPVLIATYMEFNSHEPGTFVLLYTNGAFLSLASFLVGAPIALAAMNQLQALGRGDLVALKGCCPNCGEEVYTFVKPDHSSSKVRHESECHICERQLVFQATLHPSKSGLGQPWAHGRVYLMTRANELAPARKNS</sequence>
<dbReference type="PANTHER" id="PTHR31032:SF2">
    <property type="entry name" value="PGR5-LIKE A PROTEIN"/>
    <property type="match status" value="1"/>
</dbReference>
<feature type="transmembrane region" description="Helical" evidence="1">
    <location>
        <begin position="201"/>
        <end position="223"/>
    </location>
</feature>
<organism evidence="2 3">
    <name type="scientific">Physcomitrium patens</name>
    <name type="common">Spreading-leaved earth moss</name>
    <name type="synonym">Physcomitrella patens</name>
    <dbReference type="NCBI Taxonomy" id="3218"/>
    <lineage>
        <taxon>Eukaryota</taxon>
        <taxon>Viridiplantae</taxon>
        <taxon>Streptophyta</taxon>
        <taxon>Embryophyta</taxon>
        <taxon>Bryophyta</taxon>
        <taxon>Bryophytina</taxon>
        <taxon>Bryopsida</taxon>
        <taxon>Funariidae</taxon>
        <taxon>Funariales</taxon>
        <taxon>Funariaceae</taxon>
        <taxon>Physcomitrium</taxon>
    </lineage>
</organism>
<dbReference type="RefSeq" id="XP_024387736.1">
    <property type="nucleotide sequence ID" value="XM_024531968.2"/>
</dbReference>
<dbReference type="GO" id="GO:0009773">
    <property type="term" value="P:photosynthetic electron transport in photosystem I"/>
    <property type="evidence" value="ECO:0000318"/>
    <property type="project" value="GO_Central"/>
</dbReference>
<keyword evidence="1" id="KW-0472">Membrane</keyword>
<dbReference type="GO" id="GO:0009535">
    <property type="term" value="C:chloroplast thylakoid membrane"/>
    <property type="evidence" value="ECO:0007669"/>
    <property type="project" value="InterPro"/>
</dbReference>
<dbReference type="Gramene" id="Pp3c1_24530V3.2">
    <property type="protein sequence ID" value="PAC:32971395.CDS.1"/>
    <property type="gene ID" value="Pp3c1_24530"/>
</dbReference>
<proteinExistence type="predicted"/>
<dbReference type="GO" id="GO:0016730">
    <property type="term" value="F:oxidoreductase activity, acting on iron-sulfur proteins as donors"/>
    <property type="evidence" value="ECO:0000318"/>
    <property type="project" value="GO_Central"/>
</dbReference>
<accession>A0A7I3ZQV1</accession>
<dbReference type="AlphaFoldDB" id="A0A7I3ZQV1"/>
<evidence type="ECO:0000313" key="3">
    <source>
        <dbReference type="Proteomes" id="UP000006727"/>
    </source>
</evidence>
<keyword evidence="1" id="KW-0812">Transmembrane</keyword>
<dbReference type="OrthoDB" id="567232at2759"/>
<reference evidence="2" key="3">
    <citation type="submission" date="2020-12" db="UniProtKB">
        <authorList>
            <consortium name="EnsemblPlants"/>
        </authorList>
    </citation>
    <scope>IDENTIFICATION</scope>
</reference>
<name>A0A7I3ZQV1_PHYPA</name>
<reference evidence="2 3" key="2">
    <citation type="journal article" date="2018" name="Plant J.">
        <title>The Physcomitrella patens chromosome-scale assembly reveals moss genome structure and evolution.</title>
        <authorList>
            <person name="Lang D."/>
            <person name="Ullrich K.K."/>
            <person name="Murat F."/>
            <person name="Fuchs J."/>
            <person name="Jenkins J."/>
            <person name="Haas F.B."/>
            <person name="Piednoel M."/>
            <person name="Gundlach H."/>
            <person name="Van Bel M."/>
            <person name="Meyberg R."/>
            <person name="Vives C."/>
            <person name="Morata J."/>
            <person name="Symeonidi A."/>
            <person name="Hiss M."/>
            <person name="Muchero W."/>
            <person name="Kamisugi Y."/>
            <person name="Saleh O."/>
            <person name="Blanc G."/>
            <person name="Decker E.L."/>
            <person name="van Gessel N."/>
            <person name="Grimwood J."/>
            <person name="Hayes R.D."/>
            <person name="Graham S.W."/>
            <person name="Gunter L.E."/>
            <person name="McDaniel S.F."/>
            <person name="Hoernstein S.N.W."/>
            <person name="Larsson A."/>
            <person name="Li F.W."/>
            <person name="Perroud P.F."/>
            <person name="Phillips J."/>
            <person name="Ranjan P."/>
            <person name="Rokshar D.S."/>
            <person name="Rothfels C.J."/>
            <person name="Schneider L."/>
            <person name="Shu S."/>
            <person name="Stevenson D.W."/>
            <person name="Thummler F."/>
            <person name="Tillich M."/>
            <person name="Villarreal Aguilar J.C."/>
            <person name="Widiez T."/>
            <person name="Wong G.K."/>
            <person name="Wymore A."/>
            <person name="Zhang Y."/>
            <person name="Zimmer A.D."/>
            <person name="Quatrano R.S."/>
            <person name="Mayer K.F.X."/>
            <person name="Goodstein D."/>
            <person name="Casacuberta J.M."/>
            <person name="Vandepoele K."/>
            <person name="Reski R."/>
            <person name="Cuming A.C."/>
            <person name="Tuskan G.A."/>
            <person name="Maumus F."/>
            <person name="Salse J."/>
            <person name="Schmutz J."/>
            <person name="Rensing S.A."/>
        </authorList>
    </citation>
    <scope>NUCLEOTIDE SEQUENCE [LARGE SCALE GENOMIC DNA]</scope>
    <source>
        <strain evidence="2 3">cv. Gransden 2004</strain>
    </source>
</reference>
<dbReference type="KEGG" id="ppp:112288119"/>
<gene>
    <name evidence="2" type="primary">LOC112288119</name>
</gene>
<feature type="transmembrane region" description="Helical" evidence="1">
    <location>
        <begin position="235"/>
        <end position="259"/>
    </location>
</feature>
<evidence type="ECO:0000313" key="2">
    <source>
        <dbReference type="EnsemblPlants" id="PAC:32971395.CDS.1"/>
    </source>
</evidence>
<dbReference type="InParanoid" id="A0A7I3ZQV1"/>
<keyword evidence="1" id="KW-1133">Transmembrane helix</keyword>
<dbReference type="GeneID" id="112288119"/>
<dbReference type="InterPro" id="IPR039987">
    <property type="entry name" value="PGRL1"/>
</dbReference>
<dbReference type="EnsemblPlants" id="Pp3c1_24530V3.2">
    <property type="protein sequence ID" value="PAC:32971395.CDS.1"/>
    <property type="gene ID" value="Pp3c1_24530"/>
</dbReference>
<reference evidence="2 3" key="1">
    <citation type="journal article" date="2008" name="Science">
        <title>The Physcomitrella genome reveals evolutionary insights into the conquest of land by plants.</title>
        <authorList>
            <person name="Rensing S."/>
            <person name="Lang D."/>
            <person name="Zimmer A."/>
            <person name="Terry A."/>
            <person name="Salamov A."/>
            <person name="Shapiro H."/>
            <person name="Nishiyama T."/>
            <person name="Perroud P.-F."/>
            <person name="Lindquist E."/>
            <person name="Kamisugi Y."/>
            <person name="Tanahashi T."/>
            <person name="Sakakibara K."/>
            <person name="Fujita T."/>
            <person name="Oishi K."/>
            <person name="Shin-I T."/>
            <person name="Kuroki Y."/>
            <person name="Toyoda A."/>
            <person name="Suzuki Y."/>
            <person name="Hashimoto A."/>
            <person name="Yamaguchi K."/>
            <person name="Sugano A."/>
            <person name="Kohara Y."/>
            <person name="Fujiyama A."/>
            <person name="Anterola A."/>
            <person name="Aoki S."/>
            <person name="Ashton N."/>
            <person name="Barbazuk W.B."/>
            <person name="Barker E."/>
            <person name="Bennetzen J."/>
            <person name="Bezanilla M."/>
            <person name="Blankenship R."/>
            <person name="Cho S.H."/>
            <person name="Dutcher S."/>
            <person name="Estelle M."/>
            <person name="Fawcett J.A."/>
            <person name="Gundlach H."/>
            <person name="Hanada K."/>
            <person name="Heyl A."/>
            <person name="Hicks K.A."/>
            <person name="Hugh J."/>
            <person name="Lohr M."/>
            <person name="Mayer K."/>
            <person name="Melkozernov A."/>
            <person name="Murata T."/>
            <person name="Nelson D."/>
            <person name="Pils B."/>
            <person name="Prigge M."/>
            <person name="Reiss B."/>
            <person name="Renner T."/>
            <person name="Rombauts S."/>
            <person name="Rushton P."/>
            <person name="Sanderfoot A."/>
            <person name="Schween G."/>
            <person name="Shiu S.-H."/>
            <person name="Stueber K."/>
            <person name="Theodoulou F.L."/>
            <person name="Tu H."/>
            <person name="Van de Peer Y."/>
            <person name="Verrier P.J."/>
            <person name="Waters E."/>
            <person name="Wood A."/>
            <person name="Yang L."/>
            <person name="Cove D."/>
            <person name="Cuming A."/>
            <person name="Hasebe M."/>
            <person name="Lucas S."/>
            <person name="Mishler D.B."/>
            <person name="Reski R."/>
            <person name="Grigoriev I."/>
            <person name="Quatrano R.S."/>
            <person name="Boore J.L."/>
        </authorList>
    </citation>
    <scope>NUCLEOTIDE SEQUENCE [LARGE SCALE GENOMIC DNA]</scope>
    <source>
        <strain evidence="2 3">cv. Gransden 2004</strain>
    </source>
</reference>
<evidence type="ECO:0008006" key="4">
    <source>
        <dbReference type="Google" id="ProtNLM"/>
    </source>
</evidence>